<dbReference type="Pfam" id="PF00437">
    <property type="entry name" value="T2SSE"/>
    <property type="match status" value="1"/>
</dbReference>
<evidence type="ECO:0000313" key="4">
    <source>
        <dbReference type="Proteomes" id="UP000176204"/>
    </source>
</evidence>
<evidence type="ECO:0000313" key="3">
    <source>
        <dbReference type="EMBL" id="SEH76148.1"/>
    </source>
</evidence>
<dbReference type="InterPro" id="IPR050921">
    <property type="entry name" value="T4SS_GSP_E_ATPase"/>
</dbReference>
<dbReference type="STRING" id="1679444.PYTT_0524"/>
<gene>
    <name evidence="3" type="ORF">PYTT_0524</name>
</gene>
<dbReference type="Gene3D" id="3.30.450.90">
    <property type="match status" value="1"/>
</dbReference>
<dbReference type="SUPFAM" id="SSF52540">
    <property type="entry name" value="P-loop containing nucleoside triphosphate hydrolases"/>
    <property type="match status" value="1"/>
</dbReference>
<dbReference type="InterPro" id="IPR027417">
    <property type="entry name" value="P-loop_NTPase"/>
</dbReference>
<dbReference type="EMBL" id="LT629973">
    <property type="protein sequence ID" value="SEH76148.1"/>
    <property type="molecule type" value="Genomic_DNA"/>
</dbReference>
<dbReference type="PROSITE" id="PS00662">
    <property type="entry name" value="T2SP_E"/>
    <property type="match status" value="1"/>
</dbReference>
<dbReference type="KEGG" id="agl:PYTT_0524"/>
<dbReference type="Proteomes" id="UP000176204">
    <property type="component" value="Chromosome I"/>
</dbReference>
<comment type="similarity">
    <text evidence="1">Belongs to the GSP E family.</text>
</comment>
<dbReference type="NCBIfam" id="TIGR01420">
    <property type="entry name" value="pilT_fam"/>
    <property type="match status" value="1"/>
</dbReference>
<dbReference type="OrthoDB" id="9805147at2"/>
<dbReference type="RefSeq" id="WP_067776504.1">
    <property type="nucleotide sequence ID" value="NZ_JACVVN010000002.1"/>
</dbReference>
<dbReference type="PATRIC" id="fig|1679444.3.peg.846"/>
<dbReference type="AlphaFoldDB" id="A0A1C7PBH9"/>
<dbReference type="InterPro" id="IPR006321">
    <property type="entry name" value="PilT/PilU"/>
</dbReference>
<dbReference type="CDD" id="cd01131">
    <property type="entry name" value="PilT"/>
    <property type="match status" value="1"/>
</dbReference>
<dbReference type="GO" id="GO:0005524">
    <property type="term" value="F:ATP binding"/>
    <property type="evidence" value="ECO:0007669"/>
    <property type="project" value="InterPro"/>
</dbReference>
<name>A0A1C7PBH9_9BACT</name>
<dbReference type="Gene3D" id="3.40.50.300">
    <property type="entry name" value="P-loop containing nucleotide triphosphate hydrolases"/>
    <property type="match status" value="1"/>
</dbReference>
<dbReference type="PANTHER" id="PTHR30486">
    <property type="entry name" value="TWITCHING MOTILITY PROTEIN PILT"/>
    <property type="match status" value="1"/>
</dbReference>
<keyword evidence="4" id="KW-1185">Reference proteome</keyword>
<evidence type="ECO:0000259" key="2">
    <source>
        <dbReference type="PROSITE" id="PS00662"/>
    </source>
</evidence>
<dbReference type="SMART" id="SM00382">
    <property type="entry name" value="AAA"/>
    <property type="match status" value="1"/>
</dbReference>
<dbReference type="InterPro" id="IPR003593">
    <property type="entry name" value="AAA+_ATPase"/>
</dbReference>
<dbReference type="GO" id="GO:0016887">
    <property type="term" value="F:ATP hydrolysis activity"/>
    <property type="evidence" value="ECO:0007669"/>
    <property type="project" value="InterPro"/>
</dbReference>
<evidence type="ECO:0000256" key="1">
    <source>
        <dbReference type="ARBA" id="ARBA00006611"/>
    </source>
</evidence>
<proteinExistence type="inferred from homology"/>
<dbReference type="InterPro" id="IPR001482">
    <property type="entry name" value="T2SS/T4SS_dom"/>
</dbReference>
<sequence length="360" mass="40562">MSEYILPHVDGYLKIGQEFSCSDIHLAVNCPPTWRRFGQLQPIWTEAPKLQPADTEMLVNSFLTDVEWARLREKGDVDFAYQNEYGRYRASVVRQRLGYDICFRIINTTIRTMEEIGLPTEYIKPLTRYTNGLILVTGAVGSGKSTTLASIIDFINTDRHDHIITLEDPIEYIFPSKNCHVNQREVHKHTESFARALRGALREDPDVIMVGEMRDLETIQLALTAAETGHLVLGTLHTGSAARTIDRVLDVFPNEQRDQIRIMVSESLRGILSQQLIPKASGDGRVMALEMLVNTAAIANCIREGKTFMIPGIIQTGKAQGMRLMDDSLQQLYKSGLITAQDCLNRADNKTLMKQFLGIH</sequence>
<protein>
    <submittedName>
        <fullName evidence="3">Pilt fam: twitching motility protein</fullName>
    </submittedName>
</protein>
<feature type="domain" description="Bacterial type II secretion system protein E" evidence="2">
    <location>
        <begin position="201"/>
        <end position="215"/>
    </location>
</feature>
<accession>A0A1C7PBH9</accession>
<organism evidence="3 4">
    <name type="scientific">Akkermansia glycaniphila</name>
    <dbReference type="NCBI Taxonomy" id="1679444"/>
    <lineage>
        <taxon>Bacteria</taxon>
        <taxon>Pseudomonadati</taxon>
        <taxon>Verrucomicrobiota</taxon>
        <taxon>Verrucomicrobiia</taxon>
        <taxon>Verrucomicrobiales</taxon>
        <taxon>Akkermansiaceae</taxon>
        <taxon>Akkermansia</taxon>
    </lineage>
</organism>
<reference evidence="4" key="1">
    <citation type="submission" date="2016-09" db="EMBL/GenBank/DDBJ databases">
        <authorList>
            <person name="Koehorst J."/>
        </authorList>
    </citation>
    <scope>NUCLEOTIDE SEQUENCE [LARGE SCALE GENOMIC DNA]</scope>
</reference>